<evidence type="ECO:0000256" key="2">
    <source>
        <dbReference type="ARBA" id="ARBA00023121"/>
    </source>
</evidence>
<organism evidence="4 5">
    <name type="scientific">Marininema halotolerans</name>
    <dbReference type="NCBI Taxonomy" id="1155944"/>
    <lineage>
        <taxon>Bacteria</taxon>
        <taxon>Bacillati</taxon>
        <taxon>Bacillota</taxon>
        <taxon>Bacilli</taxon>
        <taxon>Bacillales</taxon>
        <taxon>Thermoactinomycetaceae</taxon>
        <taxon>Marininema</taxon>
    </lineage>
</organism>
<gene>
    <name evidence="4" type="ORF">SAMN05444972_108169</name>
</gene>
<keyword evidence="5" id="KW-1185">Reference proteome</keyword>
<evidence type="ECO:0000313" key="5">
    <source>
        <dbReference type="Proteomes" id="UP000198660"/>
    </source>
</evidence>
<dbReference type="AlphaFoldDB" id="A0A1I6T0A3"/>
<protein>
    <submittedName>
        <fullName evidence="4">EDD domain protein, DegV family</fullName>
    </submittedName>
</protein>
<dbReference type="PROSITE" id="PS51482">
    <property type="entry name" value="DEGV"/>
    <property type="match status" value="1"/>
</dbReference>
<dbReference type="PANTHER" id="PTHR33434:SF3">
    <property type="entry name" value="DEGV DOMAIN-CONTAINING PROTEIN YITS"/>
    <property type="match status" value="1"/>
</dbReference>
<dbReference type="Gene3D" id="3.30.1180.10">
    <property type="match status" value="1"/>
</dbReference>
<reference evidence="5" key="1">
    <citation type="submission" date="2016-10" db="EMBL/GenBank/DDBJ databases">
        <authorList>
            <person name="Varghese N."/>
            <person name="Submissions S."/>
        </authorList>
    </citation>
    <scope>NUCLEOTIDE SEQUENCE [LARGE SCALE GENOMIC DNA]</scope>
    <source>
        <strain evidence="5">DSM 45789</strain>
    </source>
</reference>
<evidence type="ECO:0000256" key="3">
    <source>
        <dbReference type="SAM" id="Coils"/>
    </source>
</evidence>
<dbReference type="Pfam" id="PF02645">
    <property type="entry name" value="DegV"/>
    <property type="match status" value="1"/>
</dbReference>
<evidence type="ECO:0000313" key="4">
    <source>
        <dbReference type="EMBL" id="SFS82582.1"/>
    </source>
</evidence>
<comment type="function">
    <text evidence="1">May bind long-chain fatty acids, such as palmitate, and may play a role in lipid transport or fatty acid metabolism.</text>
</comment>
<keyword evidence="3" id="KW-0175">Coiled coil</keyword>
<proteinExistence type="predicted"/>
<dbReference type="RefSeq" id="WP_091837692.1">
    <property type="nucleotide sequence ID" value="NZ_FPAA01000008.1"/>
</dbReference>
<dbReference type="GO" id="GO:0008289">
    <property type="term" value="F:lipid binding"/>
    <property type="evidence" value="ECO:0007669"/>
    <property type="project" value="UniProtKB-KW"/>
</dbReference>
<evidence type="ECO:0000256" key="1">
    <source>
        <dbReference type="ARBA" id="ARBA00003238"/>
    </source>
</evidence>
<dbReference type="InterPro" id="IPR043168">
    <property type="entry name" value="DegV_C"/>
</dbReference>
<dbReference type="Gene3D" id="3.40.50.10170">
    <property type="match status" value="1"/>
</dbReference>
<sequence>MTKIALMTDTSCDLPVHLLRKFDIEAVPLRVIYKDKEYRDGVDIQPSEVYDRLETEVPTTSMPSPQDIHDTFTRLKEKGYTHCIVIPVSSSMSGTYNSCRLMAEDFEGMKIDVIDSRGLSWLLGFMVLEAARLIKEKVDYSEILKRVEEARERVRGYFVIDTLEYLKAGGRIGKVTATLGTMLNLKPIITVDDEGGFTPFTVGRGKKNAIKKMVDHVSKQLQNTKANIAILQGRAEKEAEALKEKLKDMENVCDLTISAISPALVVHAGPGLVGLVVEPIVRPNQKINY</sequence>
<dbReference type="OrthoDB" id="5429275at2"/>
<dbReference type="SUPFAM" id="SSF82549">
    <property type="entry name" value="DAK1/DegV-like"/>
    <property type="match status" value="1"/>
</dbReference>
<dbReference type="NCBIfam" id="TIGR00762">
    <property type="entry name" value="DegV"/>
    <property type="match status" value="1"/>
</dbReference>
<feature type="coiled-coil region" evidence="3">
    <location>
        <begin position="221"/>
        <end position="252"/>
    </location>
</feature>
<keyword evidence="2" id="KW-0446">Lipid-binding</keyword>
<accession>A0A1I6T0A3</accession>
<name>A0A1I6T0A3_9BACL</name>
<dbReference type="InterPro" id="IPR003797">
    <property type="entry name" value="DegV"/>
</dbReference>
<dbReference type="EMBL" id="FPAA01000008">
    <property type="protein sequence ID" value="SFS82582.1"/>
    <property type="molecule type" value="Genomic_DNA"/>
</dbReference>
<dbReference type="Proteomes" id="UP000198660">
    <property type="component" value="Unassembled WGS sequence"/>
</dbReference>
<dbReference type="PANTHER" id="PTHR33434">
    <property type="entry name" value="DEGV DOMAIN-CONTAINING PROTEIN DR_1986-RELATED"/>
    <property type="match status" value="1"/>
</dbReference>
<dbReference type="InterPro" id="IPR050270">
    <property type="entry name" value="DegV_domain_contain"/>
</dbReference>